<gene>
    <name evidence="2" type="primary">LOC115747461</name>
</gene>
<name>A0ABM3HFR1_9MYRT</name>
<evidence type="ECO:0000313" key="2">
    <source>
        <dbReference type="RefSeq" id="XP_048135442.1"/>
    </source>
</evidence>
<sequence>MTMVPAQSLSDKHRRRHRRRGRQVCSRFFGYADCCDAIGSSDYTACCGVMSRAEAGSNDYSDKITCVGGSDLVIGPVAMAEDESRLTGSLNEAAASSSKDVAHHDDRKDDEGWLQLSIGGGHVSTTIATRGENHDRTDLSVKRDAGLIELDLLSSGNLQRTGPLPLPPALTVPKAELNPSPRTPPTNFTGATTSFSTSSFSYFQYPVGGSSSTDFPHHQVINWAFRPPYSYPQSLAASPSSLPLPSSSSLSLTPLRPYFARPFQLQMGVDVAGPSSDIGIIDPPRRPHSGIWFMLQASQNQAKEPFLPQIPKSYLRIKDGRMTIRLIMKYLVNKLRLGSESEQVEIRCRGQHLRPSLTLQHVRDQVWSTGQRVQAVTLLPESSTADHLMVLHYGRSSDDG</sequence>
<keyword evidence="1" id="KW-1185">Reference proteome</keyword>
<dbReference type="PANTHER" id="PTHR47290">
    <property type="entry name" value="RING FINGER PROTEIN"/>
    <property type="match status" value="1"/>
</dbReference>
<organism evidence="1 2">
    <name type="scientific">Rhodamnia argentea</name>
    <dbReference type="NCBI Taxonomy" id="178133"/>
    <lineage>
        <taxon>Eukaryota</taxon>
        <taxon>Viridiplantae</taxon>
        <taxon>Streptophyta</taxon>
        <taxon>Embryophyta</taxon>
        <taxon>Tracheophyta</taxon>
        <taxon>Spermatophyta</taxon>
        <taxon>Magnoliopsida</taxon>
        <taxon>eudicotyledons</taxon>
        <taxon>Gunneridae</taxon>
        <taxon>Pentapetalae</taxon>
        <taxon>rosids</taxon>
        <taxon>malvids</taxon>
        <taxon>Myrtales</taxon>
        <taxon>Myrtaceae</taxon>
        <taxon>Myrtoideae</taxon>
        <taxon>Myrteae</taxon>
        <taxon>Australasian group</taxon>
        <taxon>Rhodamnia</taxon>
    </lineage>
</organism>
<proteinExistence type="predicted"/>
<dbReference type="Proteomes" id="UP000827889">
    <property type="component" value="Chromosome 5"/>
</dbReference>
<reference evidence="2" key="1">
    <citation type="submission" date="2025-08" db="UniProtKB">
        <authorList>
            <consortium name="RefSeq"/>
        </authorList>
    </citation>
    <scope>IDENTIFICATION</scope>
    <source>
        <tissue evidence="2">Leaf</tissue>
    </source>
</reference>
<evidence type="ECO:0000313" key="1">
    <source>
        <dbReference type="Proteomes" id="UP000827889"/>
    </source>
</evidence>
<dbReference type="InterPro" id="IPR044171">
    <property type="entry name" value="LAX2-like"/>
</dbReference>
<dbReference type="GeneID" id="115747461"/>
<dbReference type="RefSeq" id="XP_048135442.1">
    <property type="nucleotide sequence ID" value="XM_048279485.1"/>
</dbReference>
<accession>A0ABM3HFR1</accession>
<dbReference type="PANTHER" id="PTHR47290:SF4">
    <property type="entry name" value="RING FINGER PROTEIN"/>
    <property type="match status" value="1"/>
</dbReference>
<protein>
    <submittedName>
        <fullName evidence="2">Protein LAX PANICLE 2-like isoform X1</fullName>
    </submittedName>
</protein>
<dbReference type="Gene3D" id="3.10.20.90">
    <property type="entry name" value="Phosphatidylinositol 3-kinase Catalytic Subunit, Chain A, domain 1"/>
    <property type="match status" value="1"/>
</dbReference>